<evidence type="ECO:0000256" key="3">
    <source>
        <dbReference type="ARBA" id="ARBA00022723"/>
    </source>
</evidence>
<dbReference type="SUPFAM" id="SSF52540">
    <property type="entry name" value="P-loop containing nucleoside triphosphate hydrolases"/>
    <property type="match status" value="1"/>
</dbReference>
<accession>A0A380RTX9</accession>
<dbReference type="NCBIfam" id="TIGR00231">
    <property type="entry name" value="small_GTP"/>
    <property type="match status" value="1"/>
</dbReference>
<feature type="domain" description="Obg" evidence="10">
    <location>
        <begin position="1"/>
        <end position="157"/>
    </location>
</feature>
<dbReference type="InterPro" id="IPR006073">
    <property type="entry name" value="GTP-bd"/>
</dbReference>
<keyword evidence="6 8" id="KW-0460">Magnesium</keyword>
<keyword evidence="7 8" id="KW-0342">GTP-binding</keyword>
<dbReference type="PROSITE" id="PS51710">
    <property type="entry name" value="G_OBG"/>
    <property type="match status" value="1"/>
</dbReference>
<dbReference type="EC" id="3.6.5.-" evidence="8"/>
<dbReference type="PIRSF" id="PIRSF002401">
    <property type="entry name" value="GTP_bd_Obg/CgtA"/>
    <property type="match status" value="1"/>
</dbReference>
<dbReference type="InterPro" id="IPR027417">
    <property type="entry name" value="P-loop_NTPase"/>
</dbReference>
<dbReference type="GO" id="GO:0043022">
    <property type="term" value="F:ribosome binding"/>
    <property type="evidence" value="ECO:0007669"/>
    <property type="project" value="UniProtKB-ARBA"/>
</dbReference>
<dbReference type="NCBIfam" id="NF008955">
    <property type="entry name" value="PRK12297.1"/>
    <property type="match status" value="1"/>
</dbReference>
<dbReference type="Gene3D" id="2.70.210.12">
    <property type="entry name" value="GTP1/OBG domain"/>
    <property type="match status" value="1"/>
</dbReference>
<dbReference type="InterPro" id="IPR005225">
    <property type="entry name" value="Small_GTP-bd"/>
</dbReference>
<dbReference type="FunFam" id="2.70.210.12:FF:000001">
    <property type="entry name" value="GTPase Obg"/>
    <property type="match status" value="1"/>
</dbReference>
<dbReference type="CDD" id="cd01898">
    <property type="entry name" value="Obg"/>
    <property type="match status" value="1"/>
</dbReference>
<dbReference type="InterPro" id="IPR031167">
    <property type="entry name" value="G_OBG"/>
</dbReference>
<comment type="subunit">
    <text evidence="8">Monomer.</text>
</comment>
<dbReference type="InterPro" id="IPR036726">
    <property type="entry name" value="GTP1_OBG_dom_sf"/>
</dbReference>
<evidence type="ECO:0000256" key="6">
    <source>
        <dbReference type="ARBA" id="ARBA00022842"/>
    </source>
</evidence>
<dbReference type="GO" id="GO:0003924">
    <property type="term" value="F:GTPase activity"/>
    <property type="evidence" value="ECO:0007669"/>
    <property type="project" value="UniProtKB-UniRule"/>
</dbReference>
<dbReference type="SUPFAM" id="SSF82051">
    <property type="entry name" value="Obg GTP-binding protein N-terminal domain"/>
    <property type="match status" value="1"/>
</dbReference>
<sequence length="333" mass="35858">MFLDEKNIEVRSGRGGDGICSFHREKFVPLGGPDGGDGGRGGHVILQVNEQYTTLLDMGNTHIYKAKSGQPGGAKRCSGASAEDLIISVPRGTIVKDEQGHILTDLTEPGQKWIAARGGKGGMGNQHFATPKVQAPRKCTPGEKGEVRQLFLELKLMADVGLVGFPNAGKSSLVNKISSGRPKVGDYPFTTLEPVLGIVQVNGHSFVVADIPGLLEGASEGKGLGHQFLKHIERTHTLLFVIDGFAENAYEQFKVLKEELKAFHPKLAEKNFVVALNKSDLGIENAIKEFKKHRQKVVITSAVTGEGCAELQQALDAAVPHMHKKSIGWSKKA</sequence>
<comment type="subcellular location">
    <subcellularLocation>
        <location evidence="8">Cytoplasm</location>
    </subcellularLocation>
</comment>
<feature type="binding site" evidence="8">
    <location>
        <begin position="164"/>
        <end position="171"/>
    </location>
    <ligand>
        <name>GTP</name>
        <dbReference type="ChEBI" id="CHEBI:37565"/>
    </ligand>
</feature>
<feature type="domain" description="OBG-type G" evidence="9">
    <location>
        <begin position="158"/>
        <end position="320"/>
    </location>
</feature>
<reference evidence="11 12" key="1">
    <citation type="submission" date="2017-08" db="EMBL/GenBank/DDBJ databases">
        <authorList>
            <person name="de Groot N.N."/>
        </authorList>
    </citation>
    <scope>NUCLEOTIDE SEQUENCE [LARGE SCALE GENOMIC DNA]</scope>
    <source>
        <strain evidence="11 12">HM2</strain>
    </source>
</reference>
<evidence type="ECO:0000256" key="2">
    <source>
        <dbReference type="ARBA" id="ARBA00022490"/>
    </source>
</evidence>
<dbReference type="PANTHER" id="PTHR11702:SF31">
    <property type="entry name" value="MITOCHONDRIAL RIBOSOME-ASSOCIATED GTPASE 2"/>
    <property type="match status" value="1"/>
</dbReference>
<dbReference type="Proteomes" id="UP000255423">
    <property type="component" value="Unassembled WGS sequence"/>
</dbReference>
<dbReference type="GO" id="GO:0042254">
    <property type="term" value="P:ribosome biogenesis"/>
    <property type="evidence" value="ECO:0007669"/>
    <property type="project" value="UniProtKB-UniRule"/>
</dbReference>
<feature type="binding site" evidence="8">
    <location>
        <begin position="277"/>
        <end position="280"/>
    </location>
    <ligand>
        <name>GTP</name>
        <dbReference type="ChEBI" id="CHEBI:37565"/>
    </ligand>
</feature>
<dbReference type="NCBIfam" id="NF008956">
    <property type="entry name" value="PRK12299.1"/>
    <property type="match status" value="1"/>
</dbReference>
<feature type="binding site" evidence="8">
    <location>
        <position position="171"/>
    </location>
    <ligand>
        <name>Mg(2+)</name>
        <dbReference type="ChEBI" id="CHEBI:18420"/>
    </ligand>
</feature>
<comment type="cofactor">
    <cofactor evidence="8">
        <name>Mg(2+)</name>
        <dbReference type="ChEBI" id="CHEBI:18420"/>
    </cofactor>
</comment>
<dbReference type="GO" id="GO:0005525">
    <property type="term" value="F:GTP binding"/>
    <property type="evidence" value="ECO:0007669"/>
    <property type="project" value="UniProtKB-UniRule"/>
</dbReference>
<evidence type="ECO:0000313" key="12">
    <source>
        <dbReference type="Proteomes" id="UP000255423"/>
    </source>
</evidence>
<evidence type="ECO:0000256" key="7">
    <source>
        <dbReference type="ARBA" id="ARBA00023134"/>
    </source>
</evidence>
<dbReference type="GO" id="GO:0005737">
    <property type="term" value="C:cytoplasm"/>
    <property type="evidence" value="ECO:0007669"/>
    <property type="project" value="UniProtKB-SubCell"/>
</dbReference>
<evidence type="ECO:0000256" key="8">
    <source>
        <dbReference type="HAMAP-Rule" id="MF_01454"/>
    </source>
</evidence>
<evidence type="ECO:0000313" key="11">
    <source>
        <dbReference type="EMBL" id="SUQ18966.1"/>
    </source>
</evidence>
<dbReference type="PROSITE" id="PS00905">
    <property type="entry name" value="GTP1_OBG"/>
    <property type="match status" value="1"/>
</dbReference>
<name>A0A380RTX9_FIBSU</name>
<evidence type="ECO:0000256" key="5">
    <source>
        <dbReference type="ARBA" id="ARBA00022801"/>
    </source>
</evidence>
<comment type="function">
    <text evidence="8">An essential GTPase which binds GTP, GDP and possibly (p)ppGpp with moderate affinity, with high nucleotide exchange rates and a fairly low GTP hydrolysis rate. Plays a role in control of the cell cycle, stress response, ribosome biogenesis and in those bacteria that undergo differentiation, in morphogenesis control.</text>
</comment>
<feature type="binding site" evidence="8">
    <location>
        <begin position="301"/>
        <end position="303"/>
    </location>
    <ligand>
        <name>GTP</name>
        <dbReference type="ChEBI" id="CHEBI:37565"/>
    </ligand>
</feature>
<proteinExistence type="inferred from homology"/>
<keyword evidence="5 8" id="KW-0378">Hydrolase</keyword>
<dbReference type="GO" id="GO:0000287">
    <property type="term" value="F:magnesium ion binding"/>
    <property type="evidence" value="ECO:0007669"/>
    <property type="project" value="InterPro"/>
</dbReference>
<dbReference type="InterPro" id="IPR014100">
    <property type="entry name" value="GTP-bd_Obg/CgtA"/>
</dbReference>
<gene>
    <name evidence="8" type="primary">obg</name>
    <name evidence="11" type="ORF">SAMN05661053_0190</name>
</gene>
<dbReference type="Pfam" id="PF01926">
    <property type="entry name" value="MMR_HSR1"/>
    <property type="match status" value="1"/>
</dbReference>
<dbReference type="InterPro" id="IPR006074">
    <property type="entry name" value="GTP1-OBG_CS"/>
</dbReference>
<dbReference type="RefSeq" id="WP_012820189.1">
    <property type="nucleotide sequence ID" value="NZ_CACZHM010000002.1"/>
</dbReference>
<evidence type="ECO:0000259" key="10">
    <source>
        <dbReference type="PROSITE" id="PS51883"/>
    </source>
</evidence>
<dbReference type="HAMAP" id="MF_01454">
    <property type="entry name" value="GTPase_Obg"/>
    <property type="match status" value="1"/>
</dbReference>
<dbReference type="PROSITE" id="PS51883">
    <property type="entry name" value="OBG"/>
    <property type="match status" value="1"/>
</dbReference>
<dbReference type="OMA" id="VVFDWEP"/>
<dbReference type="NCBIfam" id="TIGR02729">
    <property type="entry name" value="Obg_CgtA"/>
    <property type="match status" value="1"/>
</dbReference>
<keyword evidence="3 8" id="KW-0479">Metal-binding</keyword>
<dbReference type="EMBL" id="UHJL01000001">
    <property type="protein sequence ID" value="SUQ18966.1"/>
    <property type="molecule type" value="Genomic_DNA"/>
</dbReference>
<feature type="binding site" evidence="8">
    <location>
        <begin position="210"/>
        <end position="213"/>
    </location>
    <ligand>
        <name>GTP</name>
        <dbReference type="ChEBI" id="CHEBI:37565"/>
    </ligand>
</feature>
<dbReference type="Gene3D" id="3.40.50.300">
    <property type="entry name" value="P-loop containing nucleotide triphosphate hydrolases"/>
    <property type="match status" value="1"/>
</dbReference>
<dbReference type="InterPro" id="IPR045086">
    <property type="entry name" value="OBG_GTPase"/>
</dbReference>
<comment type="similarity">
    <text evidence="1 8">Belongs to the TRAFAC class OBG-HflX-like GTPase superfamily. OBG GTPase family.</text>
</comment>
<evidence type="ECO:0000256" key="1">
    <source>
        <dbReference type="ARBA" id="ARBA00007699"/>
    </source>
</evidence>
<dbReference type="InterPro" id="IPR006169">
    <property type="entry name" value="GTP1_OBG_dom"/>
</dbReference>
<protein>
    <recommendedName>
        <fullName evidence="8">GTPase Obg</fullName>
        <ecNumber evidence="8">3.6.5.-</ecNumber>
    </recommendedName>
    <alternativeName>
        <fullName evidence="8">GTP-binding protein Obg</fullName>
    </alternativeName>
</protein>
<dbReference type="Pfam" id="PF01018">
    <property type="entry name" value="GTP1_OBG"/>
    <property type="match status" value="1"/>
</dbReference>
<keyword evidence="2 8" id="KW-0963">Cytoplasm</keyword>
<feature type="binding site" evidence="8">
    <location>
        <begin position="189"/>
        <end position="193"/>
    </location>
    <ligand>
        <name>GTP</name>
        <dbReference type="ChEBI" id="CHEBI:37565"/>
    </ligand>
</feature>
<organism evidence="11 12">
    <name type="scientific">Fibrobacter succinogenes</name>
    <name type="common">Bacteroides succinogenes</name>
    <dbReference type="NCBI Taxonomy" id="833"/>
    <lineage>
        <taxon>Bacteria</taxon>
        <taxon>Pseudomonadati</taxon>
        <taxon>Fibrobacterota</taxon>
        <taxon>Fibrobacteria</taxon>
        <taxon>Fibrobacterales</taxon>
        <taxon>Fibrobacteraceae</taxon>
        <taxon>Fibrobacter</taxon>
    </lineage>
</organism>
<feature type="binding site" evidence="8">
    <location>
        <position position="191"/>
    </location>
    <ligand>
        <name>Mg(2+)</name>
        <dbReference type="ChEBI" id="CHEBI:18420"/>
    </ligand>
</feature>
<evidence type="ECO:0000256" key="4">
    <source>
        <dbReference type="ARBA" id="ARBA00022741"/>
    </source>
</evidence>
<evidence type="ECO:0000259" key="9">
    <source>
        <dbReference type="PROSITE" id="PS51710"/>
    </source>
</evidence>
<dbReference type="PRINTS" id="PR00326">
    <property type="entry name" value="GTP1OBG"/>
</dbReference>
<dbReference type="AlphaFoldDB" id="A0A380RTX9"/>
<dbReference type="PANTHER" id="PTHR11702">
    <property type="entry name" value="DEVELOPMENTALLY REGULATED GTP-BINDING PROTEIN-RELATED"/>
    <property type="match status" value="1"/>
</dbReference>
<keyword evidence="4 8" id="KW-0547">Nucleotide-binding</keyword>